<dbReference type="PANTHER" id="PTHR36132:SF1">
    <property type="entry name" value="TRANSMEMBRANE PROTEIN 221"/>
    <property type="match status" value="1"/>
</dbReference>
<feature type="transmembrane region" description="Helical" evidence="2">
    <location>
        <begin position="14"/>
        <end position="36"/>
    </location>
</feature>
<feature type="transmembrane region" description="Helical" evidence="2">
    <location>
        <begin position="67"/>
        <end position="89"/>
    </location>
</feature>
<sequence>QGPLPTWATPPVEAAASALAALCLVLNLSCLLLCLLHGHLSTELCRGQPGHDRADGFLQDNQRVRHAAVGLFCCGIAFYLTALGLYMVMVLDLRAGIPAACILFSGIIVLLITVSHTLLQAFRPSRHSLPGASPSLYQMDPAQQGHSSASDLAKDGAEPRPRPDIHCKFSFPAFLERQSQL</sequence>
<feature type="non-terminal residue" evidence="3">
    <location>
        <position position="181"/>
    </location>
</feature>
<comment type="caution">
    <text evidence="3">The sequence shown here is derived from an EMBL/GenBank/DDBJ whole genome shotgun (WGS) entry which is preliminary data.</text>
</comment>
<feature type="non-terminal residue" evidence="3">
    <location>
        <position position="1"/>
    </location>
</feature>
<name>A0A7L0ZNJ6_9PASS</name>
<dbReference type="Pfam" id="PF15038">
    <property type="entry name" value="Jiraiya"/>
    <property type="match status" value="1"/>
</dbReference>
<protein>
    <submittedName>
        <fullName evidence="3">TM221 protein</fullName>
    </submittedName>
</protein>
<dbReference type="Proteomes" id="UP000564466">
    <property type="component" value="Unassembled WGS sequence"/>
</dbReference>
<evidence type="ECO:0000313" key="4">
    <source>
        <dbReference type="Proteomes" id="UP000564466"/>
    </source>
</evidence>
<reference evidence="3 4" key="1">
    <citation type="submission" date="2019-09" db="EMBL/GenBank/DDBJ databases">
        <title>Bird 10,000 Genomes (B10K) Project - Family phase.</title>
        <authorList>
            <person name="Zhang G."/>
        </authorList>
    </citation>
    <scope>NUCLEOTIDE SEQUENCE [LARGE SCALE GENOMIC DNA]</scope>
    <source>
        <strain evidence="3">B10K-DU-002-07</strain>
        <tissue evidence="3">Muscle</tissue>
    </source>
</reference>
<keyword evidence="4" id="KW-1185">Reference proteome</keyword>
<dbReference type="PANTHER" id="PTHR36132">
    <property type="entry name" value="TRANSMEMBRANE PROTEIN 221"/>
    <property type="match status" value="1"/>
</dbReference>
<dbReference type="InterPro" id="IPR029201">
    <property type="entry name" value="Jiraiya"/>
</dbReference>
<keyword evidence="2" id="KW-1133">Transmembrane helix</keyword>
<dbReference type="AlphaFoldDB" id="A0A7L0ZNJ6"/>
<dbReference type="InterPro" id="IPR053101">
    <property type="entry name" value="TM221"/>
</dbReference>
<feature type="region of interest" description="Disordered" evidence="1">
    <location>
        <begin position="133"/>
        <end position="164"/>
    </location>
</feature>
<feature type="compositionally biased region" description="Basic and acidic residues" evidence="1">
    <location>
        <begin position="152"/>
        <end position="164"/>
    </location>
</feature>
<evidence type="ECO:0000256" key="1">
    <source>
        <dbReference type="SAM" id="MobiDB-lite"/>
    </source>
</evidence>
<dbReference type="EMBL" id="VXAY01003543">
    <property type="protein sequence ID" value="NXM30000.1"/>
    <property type="molecule type" value="Genomic_DNA"/>
</dbReference>
<gene>
    <name evidence="3" type="primary">Tmem221</name>
    <name evidence="3" type="ORF">OXYCRI_R13096</name>
</gene>
<feature type="transmembrane region" description="Helical" evidence="2">
    <location>
        <begin position="95"/>
        <end position="119"/>
    </location>
</feature>
<proteinExistence type="predicted"/>
<keyword evidence="2" id="KW-0812">Transmembrane</keyword>
<evidence type="ECO:0000256" key="2">
    <source>
        <dbReference type="SAM" id="Phobius"/>
    </source>
</evidence>
<keyword evidence="2" id="KW-0472">Membrane</keyword>
<accession>A0A7L0ZNJ6</accession>
<evidence type="ECO:0000313" key="3">
    <source>
        <dbReference type="EMBL" id="NXM30000.1"/>
    </source>
</evidence>
<organism evidence="3 4">
    <name type="scientific">Oxyruncus cristatus</name>
    <name type="common">sharpbill</name>
    <dbReference type="NCBI Taxonomy" id="114331"/>
    <lineage>
        <taxon>Eukaryota</taxon>
        <taxon>Metazoa</taxon>
        <taxon>Chordata</taxon>
        <taxon>Craniata</taxon>
        <taxon>Vertebrata</taxon>
        <taxon>Euteleostomi</taxon>
        <taxon>Archelosauria</taxon>
        <taxon>Archosauria</taxon>
        <taxon>Dinosauria</taxon>
        <taxon>Saurischia</taxon>
        <taxon>Theropoda</taxon>
        <taxon>Coelurosauria</taxon>
        <taxon>Aves</taxon>
        <taxon>Neognathae</taxon>
        <taxon>Neoaves</taxon>
        <taxon>Telluraves</taxon>
        <taxon>Australaves</taxon>
        <taxon>Passeriformes</taxon>
        <taxon>Cotingidae</taxon>
        <taxon>Oxyruncus</taxon>
    </lineage>
</organism>